<feature type="transmembrane region" description="Helical" evidence="1">
    <location>
        <begin position="12"/>
        <end position="33"/>
    </location>
</feature>
<accession>A0ABV0YIJ6</accession>
<keyword evidence="3" id="KW-1185">Reference proteome</keyword>
<protein>
    <submittedName>
        <fullName evidence="2">Uncharacterized protein</fullName>
    </submittedName>
</protein>
<feature type="transmembrane region" description="Helical" evidence="1">
    <location>
        <begin position="45"/>
        <end position="64"/>
    </location>
</feature>
<sequence length="106" mass="11601">MTTFTLSATFSHYSPLLLYLLLFQLLTLCSLFFSPPTSYIWPGSAFSYGIIGQAAASLSLFFTIECSPGQCFFGFFLSLHCSLKPPVGRGRLPLTLSLVLLEVSSC</sequence>
<keyword evidence="1" id="KW-1133">Transmembrane helix</keyword>
<dbReference type="Proteomes" id="UP001469553">
    <property type="component" value="Unassembled WGS sequence"/>
</dbReference>
<proteinExistence type="predicted"/>
<organism evidence="2 3">
    <name type="scientific">Ameca splendens</name>
    <dbReference type="NCBI Taxonomy" id="208324"/>
    <lineage>
        <taxon>Eukaryota</taxon>
        <taxon>Metazoa</taxon>
        <taxon>Chordata</taxon>
        <taxon>Craniata</taxon>
        <taxon>Vertebrata</taxon>
        <taxon>Euteleostomi</taxon>
        <taxon>Actinopterygii</taxon>
        <taxon>Neopterygii</taxon>
        <taxon>Teleostei</taxon>
        <taxon>Neoteleostei</taxon>
        <taxon>Acanthomorphata</taxon>
        <taxon>Ovalentaria</taxon>
        <taxon>Atherinomorphae</taxon>
        <taxon>Cyprinodontiformes</taxon>
        <taxon>Goodeidae</taxon>
        <taxon>Ameca</taxon>
    </lineage>
</organism>
<evidence type="ECO:0000256" key="1">
    <source>
        <dbReference type="SAM" id="Phobius"/>
    </source>
</evidence>
<keyword evidence="1" id="KW-0472">Membrane</keyword>
<reference evidence="2 3" key="1">
    <citation type="submission" date="2021-06" db="EMBL/GenBank/DDBJ databases">
        <authorList>
            <person name="Palmer J.M."/>
        </authorList>
    </citation>
    <scope>NUCLEOTIDE SEQUENCE [LARGE SCALE GENOMIC DNA]</scope>
    <source>
        <strain evidence="2 3">AS_MEX2019</strain>
        <tissue evidence="2">Muscle</tissue>
    </source>
</reference>
<comment type="caution">
    <text evidence="2">The sequence shown here is derived from an EMBL/GenBank/DDBJ whole genome shotgun (WGS) entry which is preliminary data.</text>
</comment>
<gene>
    <name evidence="2" type="ORF">AMECASPLE_035413</name>
</gene>
<name>A0ABV0YIJ6_9TELE</name>
<evidence type="ECO:0000313" key="2">
    <source>
        <dbReference type="EMBL" id="MEQ2293618.1"/>
    </source>
</evidence>
<dbReference type="EMBL" id="JAHRIP010033473">
    <property type="protein sequence ID" value="MEQ2293618.1"/>
    <property type="molecule type" value="Genomic_DNA"/>
</dbReference>
<keyword evidence="1" id="KW-0812">Transmembrane</keyword>
<evidence type="ECO:0000313" key="3">
    <source>
        <dbReference type="Proteomes" id="UP001469553"/>
    </source>
</evidence>